<dbReference type="EMBL" id="KZ678144">
    <property type="protein sequence ID" value="PSN61523.1"/>
    <property type="molecule type" value="Genomic_DNA"/>
</dbReference>
<dbReference type="AlphaFoldDB" id="A0A2T2N7X8"/>
<dbReference type="Gene3D" id="3.40.50.300">
    <property type="entry name" value="P-loop containing nucleotide triphosphate hydrolases"/>
    <property type="match status" value="1"/>
</dbReference>
<gene>
    <name evidence="4" type="ORF">BS50DRAFT_504460</name>
</gene>
<name>A0A2T2N7X8_CORCC</name>
<dbReference type="OrthoDB" id="443402at2759"/>
<dbReference type="STRING" id="1448308.A0A2T2N7X8"/>
<evidence type="ECO:0000259" key="2">
    <source>
        <dbReference type="Pfam" id="PF24883"/>
    </source>
</evidence>
<evidence type="ECO:0000259" key="3">
    <source>
        <dbReference type="Pfam" id="PF25053"/>
    </source>
</evidence>
<dbReference type="Proteomes" id="UP000240883">
    <property type="component" value="Unassembled WGS sequence"/>
</dbReference>
<evidence type="ECO:0008006" key="6">
    <source>
        <dbReference type="Google" id="ProtNLM"/>
    </source>
</evidence>
<sequence>MNNGSVEDEEIQLATQIQRLIELMVKLSILQRDHDESLRQIKVVKSLYFKEVFRRFEKIPAADVLSNEWLFDPGQTNFLRWLKSCKKGDGLFYIFGKAGSGKSTLMKFAAEEPRTRNALEHWSGDKMLHTAHYYFWNQGSEMQKSGIGLFQSLLYQILRTTPRLISPTWPDRFYHEKWNMEELKVALKGVLTSTQLETNYCFFIDGLDEYDGDEDDIIQLLGILAASEHIKLCLSSRPGRIYEKELSKPHRNFDIAKFTKEDMKNHAHTELAKSERFRELAKIDPSCGNIISDISEWSNGVWLWVYLVTREIRREVDRGERIDTLRKIVDEFPSDLEKFFDRMIRKIKPRYKEQMAQIFLIAIEELQPLPLYAFALLEQERTEPHFGQYAIKGEIKPFPENEIVLMYEGLKSRLQNRCGDLLVVDSGPHPTCLSHSVDFLHRTVRDFLRDNYHQELRKYLKTEFDPLISLCNISLALLKGSYIKKFREPESIKMVIGLTDELLYYAREAERRNDNAHEMGLQLILDELDRVNTVFASRNGSRGNHWTQARDSPPPIGLDQYKEGGNCNFLALTIQARLVGYVRAKLQANSRCQKKSGRPLLDYALRPYRITPISMPYHSTRDDSSVDIDMITLLLDDGADPNQPVYLYDGETVWGLFLVSIHERDGETSSSSLKQIWFRACQEMIRAGAEPDYKFIRGSGALTVSSIVKRVFSEPQVVELKEEMEKKRLETETAKLQRQSGRCTAM</sequence>
<evidence type="ECO:0000313" key="4">
    <source>
        <dbReference type="EMBL" id="PSN61523.1"/>
    </source>
</evidence>
<proteinExistence type="predicted"/>
<reference evidence="4 5" key="1">
    <citation type="journal article" date="2018" name="Front. Microbiol.">
        <title>Genome-Wide Analysis of Corynespora cassiicola Leaf Fall Disease Putative Effectors.</title>
        <authorList>
            <person name="Lopez D."/>
            <person name="Ribeiro S."/>
            <person name="Label P."/>
            <person name="Fumanal B."/>
            <person name="Venisse J.S."/>
            <person name="Kohler A."/>
            <person name="de Oliveira R.R."/>
            <person name="Labutti K."/>
            <person name="Lipzen A."/>
            <person name="Lail K."/>
            <person name="Bauer D."/>
            <person name="Ohm R.A."/>
            <person name="Barry K.W."/>
            <person name="Spatafora J."/>
            <person name="Grigoriev I.V."/>
            <person name="Martin F.M."/>
            <person name="Pujade-Renaud V."/>
        </authorList>
    </citation>
    <scope>NUCLEOTIDE SEQUENCE [LARGE SCALE GENOMIC DNA]</scope>
    <source>
        <strain evidence="4 5">Philippines</strain>
    </source>
</reference>
<accession>A0A2T2N7X8</accession>
<feature type="domain" description="DUF7791" evidence="3">
    <location>
        <begin position="346"/>
        <end position="479"/>
    </location>
</feature>
<dbReference type="Pfam" id="PF24883">
    <property type="entry name" value="NPHP3_N"/>
    <property type="match status" value="1"/>
</dbReference>
<keyword evidence="1" id="KW-0677">Repeat</keyword>
<evidence type="ECO:0000256" key="1">
    <source>
        <dbReference type="ARBA" id="ARBA00022737"/>
    </source>
</evidence>
<protein>
    <recommendedName>
        <fullName evidence="6">NACHT domain-containing protein</fullName>
    </recommendedName>
</protein>
<feature type="domain" description="Nephrocystin 3-like N-terminal" evidence="2">
    <location>
        <begin position="68"/>
        <end position="237"/>
    </location>
</feature>
<dbReference type="InterPro" id="IPR056693">
    <property type="entry name" value="DUF7791"/>
</dbReference>
<dbReference type="PANTHER" id="PTHR10039:SF5">
    <property type="entry name" value="NACHT DOMAIN-CONTAINING PROTEIN"/>
    <property type="match status" value="1"/>
</dbReference>
<dbReference type="SUPFAM" id="SSF52540">
    <property type="entry name" value="P-loop containing nucleoside triphosphate hydrolases"/>
    <property type="match status" value="1"/>
</dbReference>
<dbReference type="InterPro" id="IPR056884">
    <property type="entry name" value="NPHP3-like_N"/>
</dbReference>
<organism evidence="4 5">
    <name type="scientific">Corynespora cassiicola Philippines</name>
    <dbReference type="NCBI Taxonomy" id="1448308"/>
    <lineage>
        <taxon>Eukaryota</taxon>
        <taxon>Fungi</taxon>
        <taxon>Dikarya</taxon>
        <taxon>Ascomycota</taxon>
        <taxon>Pezizomycotina</taxon>
        <taxon>Dothideomycetes</taxon>
        <taxon>Pleosporomycetidae</taxon>
        <taxon>Pleosporales</taxon>
        <taxon>Corynesporascaceae</taxon>
        <taxon>Corynespora</taxon>
    </lineage>
</organism>
<dbReference type="PANTHER" id="PTHR10039">
    <property type="entry name" value="AMELOGENIN"/>
    <property type="match status" value="1"/>
</dbReference>
<dbReference type="Pfam" id="PF25053">
    <property type="entry name" value="DUF7791"/>
    <property type="match status" value="1"/>
</dbReference>
<evidence type="ECO:0000313" key="5">
    <source>
        <dbReference type="Proteomes" id="UP000240883"/>
    </source>
</evidence>
<keyword evidence="5" id="KW-1185">Reference proteome</keyword>
<dbReference type="InterPro" id="IPR027417">
    <property type="entry name" value="P-loop_NTPase"/>
</dbReference>